<dbReference type="NCBIfam" id="TIGR00383">
    <property type="entry name" value="corA"/>
    <property type="match status" value="1"/>
</dbReference>
<evidence type="ECO:0000256" key="6">
    <source>
        <dbReference type="ARBA" id="ARBA00022989"/>
    </source>
</evidence>
<feature type="transmembrane region" description="Helical" evidence="8">
    <location>
        <begin position="298"/>
        <end position="318"/>
    </location>
</feature>
<comment type="similarity">
    <text evidence="2 8">Belongs to the CorA metal ion transporter (MIT) (TC 1.A.35) family.</text>
</comment>
<evidence type="ECO:0000313" key="10">
    <source>
        <dbReference type="Proteomes" id="UP001302949"/>
    </source>
</evidence>
<dbReference type="InterPro" id="IPR045861">
    <property type="entry name" value="CorA_cytoplasmic_dom"/>
</dbReference>
<dbReference type="Gene3D" id="1.20.58.340">
    <property type="entry name" value="Magnesium transport protein CorA, transmembrane region"/>
    <property type="match status" value="2"/>
</dbReference>
<dbReference type="PANTHER" id="PTHR46494:SF1">
    <property type="entry name" value="CORA FAMILY METAL ION TRANSPORTER (EUROFUNG)"/>
    <property type="match status" value="1"/>
</dbReference>
<dbReference type="Pfam" id="PF01544">
    <property type="entry name" value="CorA"/>
    <property type="match status" value="1"/>
</dbReference>
<keyword evidence="5 8" id="KW-0812">Transmembrane</keyword>
<dbReference type="EMBL" id="JAYFUM010000009">
    <property type="protein sequence ID" value="MEA5139381.1"/>
    <property type="molecule type" value="Genomic_DNA"/>
</dbReference>
<comment type="subcellular location">
    <subcellularLocation>
        <location evidence="1">Cell membrane</location>
        <topology evidence="1">Multi-pass membrane protein</topology>
    </subcellularLocation>
    <subcellularLocation>
        <location evidence="8">Membrane</location>
        <topology evidence="8">Multi-pass membrane protein</topology>
    </subcellularLocation>
</comment>
<dbReference type="InterPro" id="IPR002523">
    <property type="entry name" value="MgTranspt_CorA/ZnTranspt_ZntB"/>
</dbReference>
<accession>A0ABU5Q964</accession>
<dbReference type="InterPro" id="IPR004488">
    <property type="entry name" value="Mg/Co-transport_prot_CorA"/>
</dbReference>
<evidence type="ECO:0000256" key="1">
    <source>
        <dbReference type="ARBA" id="ARBA00004651"/>
    </source>
</evidence>
<keyword evidence="6 8" id="KW-1133">Transmembrane helix</keyword>
<evidence type="ECO:0000256" key="3">
    <source>
        <dbReference type="ARBA" id="ARBA00022448"/>
    </source>
</evidence>
<evidence type="ECO:0000256" key="2">
    <source>
        <dbReference type="ARBA" id="ARBA00009765"/>
    </source>
</evidence>
<comment type="function">
    <text evidence="8">Mediates influx of magnesium ions.</text>
</comment>
<dbReference type="InterPro" id="IPR045863">
    <property type="entry name" value="CorA_TM1_TM2"/>
</dbReference>
<evidence type="ECO:0000256" key="7">
    <source>
        <dbReference type="ARBA" id="ARBA00023136"/>
    </source>
</evidence>
<keyword evidence="8" id="KW-0460">Magnesium</keyword>
<protein>
    <recommendedName>
        <fullName evidence="8">Magnesium transport protein CorA</fullName>
    </recommendedName>
</protein>
<proteinExistence type="inferred from homology"/>
<dbReference type="CDD" id="cd12828">
    <property type="entry name" value="TmCorA-like_1"/>
    <property type="match status" value="1"/>
</dbReference>
<keyword evidence="4 8" id="KW-1003">Cell membrane</keyword>
<sequence length="356" mass="41780">MSKKYKIQHKNLGTSPGTLQYIGKNVSFDTKISWTSYNFDDYHINKISNLFEHTFDLQPNKTHWLNVDGIHEPKLIATIGNLFNLHPLMLEDVLNTHQKPKLEYYNDEKLFITIKMINYNAQTREAELEHLSFVLGDCFVISFQEERTSDIFEPILERIKASAGKTRKNGADYLLYALLDLVVDNYFSVIEKFSENLEILEENIIQNPTPTSLNELYSLKRELTLIRKAIFPLRDLLRDILRDESSLISPNTNLYLRDVLDHIMQVLETVDSYRELSASLMDLYLSQVSNRMNNVMKVLTVISVIFIPLTFVAGIYGMNFDNMPELHWRYGYYVVWIIMITLVIVMLLWFKRKNWL</sequence>
<comment type="caution">
    <text evidence="9">The sequence shown here is derived from an EMBL/GenBank/DDBJ whole genome shotgun (WGS) entry which is preliminary data.</text>
</comment>
<dbReference type="PANTHER" id="PTHR46494">
    <property type="entry name" value="CORA FAMILY METAL ION TRANSPORTER (EUROFUNG)"/>
    <property type="match status" value="1"/>
</dbReference>
<evidence type="ECO:0000256" key="8">
    <source>
        <dbReference type="RuleBase" id="RU362010"/>
    </source>
</evidence>
<keyword evidence="3 8" id="KW-0813">Transport</keyword>
<keyword evidence="8" id="KW-0406">Ion transport</keyword>
<name>A0ABU5Q964_9BACT</name>
<evidence type="ECO:0000256" key="5">
    <source>
        <dbReference type="ARBA" id="ARBA00022692"/>
    </source>
</evidence>
<organism evidence="9 10">
    <name type="scientific">Arcicella rigui</name>
    <dbReference type="NCBI Taxonomy" id="797020"/>
    <lineage>
        <taxon>Bacteria</taxon>
        <taxon>Pseudomonadati</taxon>
        <taxon>Bacteroidota</taxon>
        <taxon>Cytophagia</taxon>
        <taxon>Cytophagales</taxon>
        <taxon>Flectobacillaceae</taxon>
        <taxon>Arcicella</taxon>
    </lineage>
</organism>
<dbReference type="Proteomes" id="UP001302949">
    <property type="component" value="Unassembled WGS sequence"/>
</dbReference>
<evidence type="ECO:0000313" key="9">
    <source>
        <dbReference type="EMBL" id="MEA5139381.1"/>
    </source>
</evidence>
<feature type="transmembrane region" description="Helical" evidence="8">
    <location>
        <begin position="330"/>
        <end position="350"/>
    </location>
</feature>
<keyword evidence="7 8" id="KW-0472">Membrane</keyword>
<keyword evidence="10" id="KW-1185">Reference proteome</keyword>
<dbReference type="RefSeq" id="WP_323296543.1">
    <property type="nucleotide sequence ID" value="NZ_JAYFUM010000009.1"/>
</dbReference>
<dbReference type="SUPFAM" id="SSF144083">
    <property type="entry name" value="Magnesium transport protein CorA, transmembrane region"/>
    <property type="match status" value="1"/>
</dbReference>
<dbReference type="Gene3D" id="3.30.460.20">
    <property type="entry name" value="CorA soluble domain-like"/>
    <property type="match status" value="1"/>
</dbReference>
<reference evidence="9 10" key="1">
    <citation type="submission" date="2023-12" db="EMBL/GenBank/DDBJ databases">
        <title>Novel species of the genus Arcicella isolated from rivers.</title>
        <authorList>
            <person name="Lu H."/>
        </authorList>
    </citation>
    <scope>NUCLEOTIDE SEQUENCE [LARGE SCALE GENOMIC DNA]</scope>
    <source>
        <strain evidence="9 10">KCTC 23307</strain>
    </source>
</reference>
<dbReference type="SUPFAM" id="SSF143865">
    <property type="entry name" value="CorA soluble domain-like"/>
    <property type="match status" value="1"/>
</dbReference>
<evidence type="ECO:0000256" key="4">
    <source>
        <dbReference type="ARBA" id="ARBA00022475"/>
    </source>
</evidence>
<gene>
    <name evidence="8 9" type="primary">corA</name>
    <name evidence="9" type="ORF">VB248_09555</name>
</gene>